<protein>
    <recommendedName>
        <fullName evidence="3">Spore coat protein</fullName>
    </recommendedName>
</protein>
<organism evidence="1 2">
    <name type="scientific">Salinithrix halophila</name>
    <dbReference type="NCBI Taxonomy" id="1485204"/>
    <lineage>
        <taxon>Bacteria</taxon>
        <taxon>Bacillati</taxon>
        <taxon>Bacillota</taxon>
        <taxon>Bacilli</taxon>
        <taxon>Bacillales</taxon>
        <taxon>Thermoactinomycetaceae</taxon>
        <taxon>Salinithrix</taxon>
    </lineage>
</organism>
<accession>A0ABV8JAS2</accession>
<sequence length="74" mass="9174">MDYKKMWEHHLKLASTYLMLAKKYEYISPQIHFQNYIQHLQHANEMERYFMLMQQRTPYKKHSSYPMATEESAQ</sequence>
<evidence type="ECO:0000313" key="1">
    <source>
        <dbReference type="EMBL" id="MFC4075575.1"/>
    </source>
</evidence>
<reference evidence="2" key="1">
    <citation type="journal article" date="2019" name="Int. J. Syst. Evol. Microbiol.">
        <title>The Global Catalogue of Microorganisms (GCM) 10K type strain sequencing project: providing services to taxonomists for standard genome sequencing and annotation.</title>
        <authorList>
            <consortium name="The Broad Institute Genomics Platform"/>
            <consortium name="The Broad Institute Genome Sequencing Center for Infectious Disease"/>
            <person name="Wu L."/>
            <person name="Ma J."/>
        </authorList>
    </citation>
    <scope>NUCLEOTIDE SEQUENCE [LARGE SCALE GENOMIC DNA]</scope>
    <source>
        <strain evidence="2">IBRC-M 10813</strain>
    </source>
</reference>
<comment type="caution">
    <text evidence="1">The sequence shown here is derived from an EMBL/GenBank/DDBJ whole genome shotgun (WGS) entry which is preliminary data.</text>
</comment>
<dbReference type="Proteomes" id="UP001595843">
    <property type="component" value="Unassembled WGS sequence"/>
</dbReference>
<name>A0ABV8JAS2_9BACL</name>
<evidence type="ECO:0008006" key="3">
    <source>
        <dbReference type="Google" id="ProtNLM"/>
    </source>
</evidence>
<dbReference type="RefSeq" id="WP_380701632.1">
    <property type="nucleotide sequence ID" value="NZ_JBHSAP010000005.1"/>
</dbReference>
<keyword evidence="2" id="KW-1185">Reference proteome</keyword>
<dbReference type="EMBL" id="JBHSAP010000005">
    <property type="protein sequence ID" value="MFC4075575.1"/>
    <property type="molecule type" value="Genomic_DNA"/>
</dbReference>
<evidence type="ECO:0000313" key="2">
    <source>
        <dbReference type="Proteomes" id="UP001595843"/>
    </source>
</evidence>
<proteinExistence type="predicted"/>
<gene>
    <name evidence="1" type="ORF">ACFOUO_01990</name>
</gene>